<proteinExistence type="predicted"/>
<comment type="caution">
    <text evidence="1">The sequence shown here is derived from an EMBL/GenBank/DDBJ whole genome shotgun (WGS) entry which is preliminary data.</text>
</comment>
<name>A0A8J6DNX3_GALPY</name>
<evidence type="ECO:0000313" key="1">
    <source>
        <dbReference type="EMBL" id="KAG8514655.1"/>
    </source>
</evidence>
<keyword evidence="2" id="KW-1185">Reference proteome</keyword>
<reference evidence="1" key="1">
    <citation type="journal article" date="2021" name="Evol. Appl.">
        <title>The genome of the Pyrenean desman and the effects of bottlenecks and inbreeding on the genomic landscape of an endangered species.</title>
        <authorList>
            <person name="Escoda L."/>
            <person name="Castresana J."/>
        </authorList>
    </citation>
    <scope>NUCLEOTIDE SEQUENCE</scope>
    <source>
        <strain evidence="1">IBE-C5619</strain>
    </source>
</reference>
<accession>A0A8J6DNX3</accession>
<organism evidence="1 2">
    <name type="scientific">Galemys pyrenaicus</name>
    <name type="common">Iberian desman</name>
    <name type="synonym">Pyrenean desman</name>
    <dbReference type="NCBI Taxonomy" id="202257"/>
    <lineage>
        <taxon>Eukaryota</taxon>
        <taxon>Metazoa</taxon>
        <taxon>Chordata</taxon>
        <taxon>Craniata</taxon>
        <taxon>Vertebrata</taxon>
        <taxon>Euteleostomi</taxon>
        <taxon>Mammalia</taxon>
        <taxon>Eutheria</taxon>
        <taxon>Laurasiatheria</taxon>
        <taxon>Eulipotyphla</taxon>
        <taxon>Talpidae</taxon>
        <taxon>Galemys</taxon>
    </lineage>
</organism>
<dbReference type="EMBL" id="JAGFMF010011737">
    <property type="protein sequence ID" value="KAG8514655.1"/>
    <property type="molecule type" value="Genomic_DNA"/>
</dbReference>
<protein>
    <submittedName>
        <fullName evidence="1">Uncharacterized protein</fullName>
    </submittedName>
</protein>
<evidence type="ECO:0000313" key="2">
    <source>
        <dbReference type="Proteomes" id="UP000700334"/>
    </source>
</evidence>
<dbReference type="AlphaFoldDB" id="A0A8J6DNX3"/>
<feature type="non-terminal residue" evidence="1">
    <location>
        <position position="87"/>
    </location>
</feature>
<dbReference type="Proteomes" id="UP000700334">
    <property type="component" value="Unassembled WGS sequence"/>
</dbReference>
<feature type="non-terminal residue" evidence="1">
    <location>
        <position position="1"/>
    </location>
</feature>
<sequence>GHSHCECWWKVSAGQKGPEAVTELTKRHLRVGGGLKTPTQRQPGVHAHACRGGSWSTRWAICVSPEKKNLFREEKLLRQEGEDLDQD</sequence>
<gene>
    <name evidence="1" type="ORF">J0S82_010495</name>
</gene>